<keyword evidence="6" id="KW-1185">Reference proteome</keyword>
<evidence type="ECO:0000259" key="4">
    <source>
        <dbReference type="PROSITE" id="PS50069"/>
    </source>
</evidence>
<comment type="caution">
    <text evidence="5">The sequence shown here is derived from an EMBL/GenBank/DDBJ whole genome shotgun (WGS) entry which is preliminary data.</text>
</comment>
<sequence length="146" mass="16748">MLKNQMTDGLARLFLFLKRISGGAKSLLDCVSKYLRNLGRSVVSEHGDSVILIPKVMELRDYFDHIIQHYFDSDELAKDMIATDFEYILSQTRKSPEYLSAFIDDMMRKGIRNMTKQETDQCLDKAIAIFRALQKKDLSNATTSSI</sequence>
<gene>
    <name evidence="5" type="ORF">HPB51_024234</name>
</gene>
<dbReference type="PANTHER" id="PTHR11932">
    <property type="entry name" value="CULLIN"/>
    <property type="match status" value="1"/>
</dbReference>
<comment type="similarity">
    <text evidence="1 2 3">Belongs to the cullin family.</text>
</comment>
<proteinExistence type="inferred from homology"/>
<dbReference type="AlphaFoldDB" id="A0A9J6DWZ8"/>
<dbReference type="GO" id="GO:0006511">
    <property type="term" value="P:ubiquitin-dependent protein catabolic process"/>
    <property type="evidence" value="ECO:0007669"/>
    <property type="project" value="InterPro"/>
</dbReference>
<dbReference type="EMBL" id="JABSTU010000007">
    <property type="protein sequence ID" value="KAH8026735.1"/>
    <property type="molecule type" value="Genomic_DNA"/>
</dbReference>
<protein>
    <recommendedName>
        <fullName evidence="4">Cullin family profile domain-containing protein</fullName>
    </recommendedName>
</protein>
<reference evidence="5" key="1">
    <citation type="journal article" date="2020" name="Cell">
        <title>Large-Scale Comparative Analyses of Tick Genomes Elucidate Their Genetic Diversity and Vector Capacities.</title>
        <authorList>
            <consortium name="Tick Genome and Microbiome Consortium (TIGMIC)"/>
            <person name="Jia N."/>
            <person name="Wang J."/>
            <person name="Shi W."/>
            <person name="Du L."/>
            <person name="Sun Y."/>
            <person name="Zhan W."/>
            <person name="Jiang J.F."/>
            <person name="Wang Q."/>
            <person name="Zhang B."/>
            <person name="Ji P."/>
            <person name="Bell-Sakyi L."/>
            <person name="Cui X.M."/>
            <person name="Yuan T.T."/>
            <person name="Jiang B.G."/>
            <person name="Yang W.F."/>
            <person name="Lam T.T."/>
            <person name="Chang Q.C."/>
            <person name="Ding S.J."/>
            <person name="Wang X.J."/>
            <person name="Zhu J.G."/>
            <person name="Ruan X.D."/>
            <person name="Zhao L."/>
            <person name="Wei J.T."/>
            <person name="Ye R.Z."/>
            <person name="Que T.C."/>
            <person name="Du C.H."/>
            <person name="Zhou Y.H."/>
            <person name="Cheng J.X."/>
            <person name="Dai P.F."/>
            <person name="Guo W.B."/>
            <person name="Han X.H."/>
            <person name="Huang E.J."/>
            <person name="Li L.F."/>
            <person name="Wei W."/>
            <person name="Gao Y.C."/>
            <person name="Liu J.Z."/>
            <person name="Shao H.Z."/>
            <person name="Wang X."/>
            <person name="Wang C.C."/>
            <person name="Yang T.C."/>
            <person name="Huo Q.B."/>
            <person name="Li W."/>
            <person name="Chen H.Y."/>
            <person name="Chen S.E."/>
            <person name="Zhou L.G."/>
            <person name="Ni X.B."/>
            <person name="Tian J.H."/>
            <person name="Sheng Y."/>
            <person name="Liu T."/>
            <person name="Pan Y.S."/>
            <person name="Xia L.Y."/>
            <person name="Li J."/>
            <person name="Zhao F."/>
            <person name="Cao W.C."/>
        </authorList>
    </citation>
    <scope>NUCLEOTIDE SEQUENCE</scope>
    <source>
        <strain evidence="5">Rmic-2018</strain>
    </source>
</reference>
<dbReference type="Proteomes" id="UP000821866">
    <property type="component" value="Unassembled WGS sequence"/>
</dbReference>
<dbReference type="Pfam" id="PF00888">
    <property type="entry name" value="Cullin"/>
    <property type="match status" value="1"/>
</dbReference>
<feature type="domain" description="Cullin family profile" evidence="4">
    <location>
        <begin position="94"/>
        <end position="138"/>
    </location>
</feature>
<dbReference type="GO" id="GO:0031625">
    <property type="term" value="F:ubiquitin protein ligase binding"/>
    <property type="evidence" value="ECO:0007669"/>
    <property type="project" value="InterPro"/>
</dbReference>
<dbReference type="Gene3D" id="1.20.1310.10">
    <property type="entry name" value="Cullin Repeats"/>
    <property type="match status" value="2"/>
</dbReference>
<dbReference type="InterPro" id="IPR016159">
    <property type="entry name" value="Cullin_repeat-like_dom_sf"/>
</dbReference>
<name>A0A9J6DWZ8_RHIMP</name>
<evidence type="ECO:0000256" key="2">
    <source>
        <dbReference type="PROSITE-ProRule" id="PRU00330"/>
    </source>
</evidence>
<evidence type="ECO:0000256" key="1">
    <source>
        <dbReference type="ARBA" id="ARBA00006019"/>
    </source>
</evidence>
<reference evidence="5" key="2">
    <citation type="submission" date="2021-09" db="EMBL/GenBank/DDBJ databases">
        <authorList>
            <person name="Jia N."/>
            <person name="Wang J."/>
            <person name="Shi W."/>
            <person name="Du L."/>
            <person name="Sun Y."/>
            <person name="Zhan W."/>
            <person name="Jiang J."/>
            <person name="Wang Q."/>
            <person name="Zhang B."/>
            <person name="Ji P."/>
            <person name="Sakyi L.B."/>
            <person name="Cui X."/>
            <person name="Yuan T."/>
            <person name="Jiang B."/>
            <person name="Yang W."/>
            <person name="Lam T.T.-Y."/>
            <person name="Chang Q."/>
            <person name="Ding S."/>
            <person name="Wang X."/>
            <person name="Zhu J."/>
            <person name="Ruan X."/>
            <person name="Zhao L."/>
            <person name="Wei J."/>
            <person name="Que T."/>
            <person name="Du C."/>
            <person name="Cheng J."/>
            <person name="Dai P."/>
            <person name="Han X."/>
            <person name="Huang E."/>
            <person name="Gao Y."/>
            <person name="Liu J."/>
            <person name="Shao H."/>
            <person name="Ye R."/>
            <person name="Li L."/>
            <person name="Wei W."/>
            <person name="Wang X."/>
            <person name="Wang C."/>
            <person name="Huo Q."/>
            <person name="Li W."/>
            <person name="Guo W."/>
            <person name="Chen H."/>
            <person name="Chen S."/>
            <person name="Zhou L."/>
            <person name="Zhou L."/>
            <person name="Ni X."/>
            <person name="Tian J."/>
            <person name="Zhou Y."/>
            <person name="Sheng Y."/>
            <person name="Liu T."/>
            <person name="Pan Y."/>
            <person name="Xia L."/>
            <person name="Li J."/>
            <person name="Zhao F."/>
            <person name="Cao W."/>
        </authorList>
    </citation>
    <scope>NUCLEOTIDE SEQUENCE</scope>
    <source>
        <strain evidence="5">Rmic-2018</strain>
        <tissue evidence="5">Larvae</tissue>
    </source>
</reference>
<evidence type="ECO:0000313" key="6">
    <source>
        <dbReference type="Proteomes" id="UP000821866"/>
    </source>
</evidence>
<evidence type="ECO:0000256" key="3">
    <source>
        <dbReference type="RuleBase" id="RU003829"/>
    </source>
</evidence>
<dbReference type="VEuPathDB" id="VectorBase:LOC119169299"/>
<dbReference type="PROSITE" id="PS50069">
    <property type="entry name" value="CULLIN_2"/>
    <property type="match status" value="1"/>
</dbReference>
<evidence type="ECO:0000313" key="5">
    <source>
        <dbReference type="EMBL" id="KAH8026735.1"/>
    </source>
</evidence>
<dbReference type="InterPro" id="IPR036317">
    <property type="entry name" value="Cullin_homology_sf"/>
</dbReference>
<dbReference type="SUPFAM" id="SSF75632">
    <property type="entry name" value="Cullin homology domain"/>
    <property type="match status" value="1"/>
</dbReference>
<dbReference type="SUPFAM" id="SSF74788">
    <property type="entry name" value="Cullin repeat-like"/>
    <property type="match status" value="1"/>
</dbReference>
<dbReference type="InterPro" id="IPR016158">
    <property type="entry name" value="Cullin_homology"/>
</dbReference>
<dbReference type="InterPro" id="IPR045093">
    <property type="entry name" value="Cullin"/>
</dbReference>
<accession>A0A9J6DWZ8</accession>
<dbReference type="InterPro" id="IPR001373">
    <property type="entry name" value="Cullin_N"/>
</dbReference>
<organism evidence="5 6">
    <name type="scientific">Rhipicephalus microplus</name>
    <name type="common">Cattle tick</name>
    <name type="synonym">Boophilus microplus</name>
    <dbReference type="NCBI Taxonomy" id="6941"/>
    <lineage>
        <taxon>Eukaryota</taxon>
        <taxon>Metazoa</taxon>
        <taxon>Ecdysozoa</taxon>
        <taxon>Arthropoda</taxon>
        <taxon>Chelicerata</taxon>
        <taxon>Arachnida</taxon>
        <taxon>Acari</taxon>
        <taxon>Parasitiformes</taxon>
        <taxon>Ixodida</taxon>
        <taxon>Ixodoidea</taxon>
        <taxon>Ixodidae</taxon>
        <taxon>Rhipicephalinae</taxon>
        <taxon>Rhipicephalus</taxon>
        <taxon>Boophilus</taxon>
    </lineage>
</organism>